<dbReference type="PANTHER" id="PTHR48100">
    <property type="entry name" value="BROAD-SPECIFICITY PHOSPHATASE YOR283W-RELATED"/>
    <property type="match status" value="1"/>
</dbReference>
<feature type="active site" description="Tele-phosphohistidine intermediate" evidence="1">
    <location>
        <position position="27"/>
    </location>
</feature>
<comment type="caution">
    <text evidence="4">The sequence shown here is derived from an EMBL/GenBank/DDBJ whole genome shotgun (WGS) entry which is preliminary data.</text>
</comment>
<dbReference type="Proteomes" id="UP000664096">
    <property type="component" value="Unassembled WGS sequence"/>
</dbReference>
<feature type="active site" description="Proton donor/acceptor" evidence="1">
    <location>
        <position position="111"/>
    </location>
</feature>
<dbReference type="GO" id="GO:0016791">
    <property type="term" value="F:phosphatase activity"/>
    <property type="evidence" value="ECO:0007669"/>
    <property type="project" value="TreeGrafter"/>
</dbReference>
<accession>A0A939IYQ2</accession>
<feature type="region of interest" description="Disordered" evidence="3">
    <location>
        <begin position="1"/>
        <end position="20"/>
    </location>
</feature>
<feature type="binding site" evidence="2">
    <location>
        <begin position="26"/>
        <end position="33"/>
    </location>
    <ligand>
        <name>substrate</name>
    </ligand>
</feature>
<evidence type="ECO:0000313" key="5">
    <source>
        <dbReference type="Proteomes" id="UP000664096"/>
    </source>
</evidence>
<dbReference type="Pfam" id="PF00300">
    <property type="entry name" value="His_Phos_1"/>
    <property type="match status" value="1"/>
</dbReference>
<dbReference type="InterPro" id="IPR050275">
    <property type="entry name" value="PGM_Phosphatase"/>
</dbReference>
<proteinExistence type="predicted"/>
<dbReference type="EMBL" id="JAEKJZ010000001">
    <property type="protein sequence ID" value="MBN9669221.1"/>
    <property type="molecule type" value="Genomic_DNA"/>
</dbReference>
<reference evidence="4" key="1">
    <citation type="submission" date="2020-12" db="EMBL/GenBank/DDBJ databases">
        <title>Oil enriched cultivation method for isolating marine PHA-producing bacteria.</title>
        <authorList>
            <person name="Zheng W."/>
            <person name="Yu S."/>
            <person name="Huang Y."/>
        </authorList>
    </citation>
    <scope>NUCLEOTIDE SEQUENCE</scope>
    <source>
        <strain evidence="4">SY-2-12</strain>
    </source>
</reference>
<evidence type="ECO:0000256" key="2">
    <source>
        <dbReference type="PIRSR" id="PIRSR613078-2"/>
    </source>
</evidence>
<evidence type="ECO:0000313" key="4">
    <source>
        <dbReference type="EMBL" id="MBN9669221.1"/>
    </source>
</evidence>
<dbReference type="Gene3D" id="3.40.50.1240">
    <property type="entry name" value="Phosphoglycerate mutase-like"/>
    <property type="match status" value="1"/>
</dbReference>
<dbReference type="SUPFAM" id="SSF53254">
    <property type="entry name" value="Phosphoglycerate mutase-like"/>
    <property type="match status" value="1"/>
</dbReference>
<gene>
    <name evidence="4" type="ORF">JF539_02650</name>
</gene>
<evidence type="ECO:0000256" key="3">
    <source>
        <dbReference type="SAM" id="MobiDB-lite"/>
    </source>
</evidence>
<dbReference type="PANTHER" id="PTHR48100:SF59">
    <property type="entry name" value="ADENOSYLCOBALAMIN_ALPHA-RIBAZOLE PHOSPHATASE"/>
    <property type="match status" value="1"/>
</dbReference>
<sequence length="214" mass="24430">MTPLQPAPDTPSKPGAPDPDLLIFIRHGQTDWNAEGRMQGQRDIPLNSVGEGQASGNGERLKAFFDREGLDPESFDFVSSPLTRTRKTMELLRNTMKLDPAAYRLDGQLKEITFGAWEGFTLEELAEVHAELVRQRRADKWRFLYPQGESYERLSVRIGGWLQTVARPTVVVSHGGVFRVLRGLLEELETENIPKLAVPQDRVFVWRNRRFEEV</sequence>
<organism evidence="4 5">
    <name type="scientific">Roseibium aggregatum</name>
    <dbReference type="NCBI Taxonomy" id="187304"/>
    <lineage>
        <taxon>Bacteria</taxon>
        <taxon>Pseudomonadati</taxon>
        <taxon>Pseudomonadota</taxon>
        <taxon>Alphaproteobacteria</taxon>
        <taxon>Hyphomicrobiales</taxon>
        <taxon>Stappiaceae</taxon>
        <taxon>Roseibium</taxon>
    </lineage>
</organism>
<dbReference type="CDD" id="cd07067">
    <property type="entry name" value="HP_PGM_like"/>
    <property type="match status" value="1"/>
</dbReference>
<dbReference type="RefSeq" id="WP_207138801.1">
    <property type="nucleotide sequence ID" value="NZ_JAEKJZ010000001.1"/>
</dbReference>
<dbReference type="InterPro" id="IPR013078">
    <property type="entry name" value="His_Pase_superF_clade-1"/>
</dbReference>
<evidence type="ECO:0000256" key="1">
    <source>
        <dbReference type="PIRSR" id="PIRSR613078-1"/>
    </source>
</evidence>
<feature type="binding site" evidence="2">
    <location>
        <position position="84"/>
    </location>
    <ligand>
        <name>substrate</name>
    </ligand>
</feature>
<dbReference type="AlphaFoldDB" id="A0A939IYQ2"/>
<dbReference type="PIRSF" id="PIRSF000709">
    <property type="entry name" value="6PFK_2-Ptase"/>
    <property type="match status" value="1"/>
</dbReference>
<dbReference type="SMART" id="SM00855">
    <property type="entry name" value="PGAM"/>
    <property type="match status" value="1"/>
</dbReference>
<protein>
    <submittedName>
        <fullName evidence="4">Histidine phosphatase family protein</fullName>
    </submittedName>
</protein>
<feature type="compositionally biased region" description="Pro residues" evidence="3">
    <location>
        <begin position="1"/>
        <end position="17"/>
    </location>
</feature>
<name>A0A939IYQ2_9HYPH</name>
<dbReference type="GO" id="GO:0005737">
    <property type="term" value="C:cytoplasm"/>
    <property type="evidence" value="ECO:0007669"/>
    <property type="project" value="TreeGrafter"/>
</dbReference>
<dbReference type="InterPro" id="IPR029033">
    <property type="entry name" value="His_PPase_superfam"/>
</dbReference>